<evidence type="ECO:0000313" key="1">
    <source>
        <dbReference type="EMBL" id="ASN69192.1"/>
    </source>
</evidence>
<name>A0A2H4J294_9CAUD</name>
<proteinExistence type="predicted"/>
<gene>
    <name evidence="1" type="ORF">7S3_14</name>
</gene>
<reference evidence="1" key="1">
    <citation type="submission" date="2017-06" db="EMBL/GenBank/DDBJ databases">
        <title>Novel phages from South African skin metaviromes.</title>
        <authorList>
            <person name="van Zyl L.J."/>
            <person name="Abrahams Y."/>
            <person name="Stander E.A."/>
            <person name="Kirby B.M."/>
            <person name="Clavaud C."/>
            <person name="Farcet C."/>
            <person name="Breton L."/>
            <person name="Trindade M.I."/>
        </authorList>
    </citation>
    <scope>NUCLEOTIDE SEQUENCE</scope>
</reference>
<dbReference type="EMBL" id="MF417887">
    <property type="protein sequence ID" value="ASN69192.1"/>
    <property type="molecule type" value="Genomic_DNA"/>
</dbReference>
<organism evidence="1">
    <name type="scientific">uncultured Caudovirales phage</name>
    <dbReference type="NCBI Taxonomy" id="2100421"/>
    <lineage>
        <taxon>Viruses</taxon>
        <taxon>Duplodnaviria</taxon>
        <taxon>Heunggongvirae</taxon>
        <taxon>Uroviricota</taxon>
        <taxon>Caudoviricetes</taxon>
        <taxon>Peduoviridae</taxon>
        <taxon>Maltschvirus</taxon>
        <taxon>Maltschvirus maltsch</taxon>
    </lineage>
</organism>
<protein>
    <submittedName>
        <fullName evidence="1">Putative tail assembly protein</fullName>
    </submittedName>
</protein>
<accession>A0A2H4J294</accession>
<sequence length="124" mass="14212">MSDYFRGVRPWPELFRWLRSLPPESEYKSALAMDPELAKHWADQYDPDDTTTPVLTPAGFTPEVRELRDVVNHLKKLTATLLAVNGNKVGRLDLKPYPTTALELELRRRDDVEVDEHLARLGAT</sequence>